<reference evidence="2" key="1">
    <citation type="submission" date="2017-04" db="EMBL/GenBank/DDBJ databases">
        <title>Complete Genome Sequences of Twelve Strains of a Stable Defined Moderately Diverse Mouse Microbiota 2 (sDMDMm2).</title>
        <authorList>
            <person name="Uchimura Y."/>
            <person name="Wyss M."/>
            <person name="Brugiroux S."/>
            <person name="Limenitakis J.P."/>
            <person name="Stecher B."/>
            <person name="McCoy K.D."/>
            <person name="Macpherson A.J."/>
        </authorList>
    </citation>
    <scope>NUCLEOTIDE SEQUENCE</scope>
    <source>
        <strain evidence="2">YL58</strain>
    </source>
</reference>
<sequence>MHSSACFFKSLFYSLGAALTGFLFLRRLRIRNLRVLAAMTVFFLLLSFSFAVFYVPDGSALVQERIFWLLFPFVSG</sequence>
<proteinExistence type="predicted"/>
<protein>
    <submittedName>
        <fullName evidence="2">Uncharacterized protein</fullName>
    </submittedName>
</protein>
<evidence type="ECO:0000313" key="2">
    <source>
        <dbReference type="EMBL" id="ANU75497.1"/>
    </source>
</evidence>
<evidence type="ECO:0000313" key="3">
    <source>
        <dbReference type="Proteomes" id="UP000092574"/>
    </source>
</evidence>
<feature type="transmembrane region" description="Helical" evidence="1">
    <location>
        <begin position="35"/>
        <end position="55"/>
    </location>
</feature>
<dbReference type="STRING" id="1796616.A4V09_06780"/>
<keyword evidence="1" id="KW-0472">Membrane</keyword>
<dbReference type="KEGG" id="byl:A4V09_06780"/>
<gene>
    <name evidence="2" type="ORF">A4V09_06780</name>
</gene>
<dbReference type="AlphaFoldDB" id="A0A1C7I743"/>
<dbReference type="EMBL" id="CP015405">
    <property type="protein sequence ID" value="ANU75497.1"/>
    <property type="molecule type" value="Genomic_DNA"/>
</dbReference>
<keyword evidence="1" id="KW-0812">Transmembrane</keyword>
<dbReference type="Proteomes" id="UP000092574">
    <property type="component" value="Chromosome"/>
</dbReference>
<name>A0A1C7I743_9FIRM</name>
<accession>A0A1C7I743</accession>
<keyword evidence="1" id="KW-1133">Transmembrane helix</keyword>
<organism evidence="2 3">
    <name type="scientific">Blautia pseudococcoides</name>
    <dbReference type="NCBI Taxonomy" id="1796616"/>
    <lineage>
        <taxon>Bacteria</taxon>
        <taxon>Bacillati</taxon>
        <taxon>Bacillota</taxon>
        <taxon>Clostridia</taxon>
        <taxon>Lachnospirales</taxon>
        <taxon>Lachnospiraceae</taxon>
        <taxon>Blautia</taxon>
    </lineage>
</organism>
<evidence type="ECO:0000256" key="1">
    <source>
        <dbReference type="SAM" id="Phobius"/>
    </source>
</evidence>
<feature type="transmembrane region" description="Helical" evidence="1">
    <location>
        <begin position="12"/>
        <end position="28"/>
    </location>
</feature>
<keyword evidence="3" id="KW-1185">Reference proteome</keyword>